<organism evidence="3 4">
    <name type="scientific">Mesorhizobium plurifarium</name>
    <dbReference type="NCBI Taxonomy" id="69974"/>
    <lineage>
        <taxon>Bacteria</taxon>
        <taxon>Pseudomonadati</taxon>
        <taxon>Pseudomonadota</taxon>
        <taxon>Alphaproteobacteria</taxon>
        <taxon>Hyphomicrobiales</taxon>
        <taxon>Phyllobacteriaceae</taxon>
        <taxon>Mesorhizobium</taxon>
    </lineage>
</organism>
<dbReference type="InterPro" id="IPR000594">
    <property type="entry name" value="ThiF_NAD_FAD-bd"/>
</dbReference>
<accession>A0A090E2L8</accession>
<name>A0A090E2L8_MESPL</name>
<proteinExistence type="predicted"/>
<dbReference type="Pfam" id="PF00899">
    <property type="entry name" value="ThiF"/>
    <property type="match status" value="1"/>
</dbReference>
<evidence type="ECO:0000259" key="2">
    <source>
        <dbReference type="Pfam" id="PF20590"/>
    </source>
</evidence>
<gene>
    <name evidence="3" type="ORF">MPL3356_350041</name>
</gene>
<dbReference type="CDD" id="cd01483">
    <property type="entry name" value="E1_enzyme_family"/>
    <property type="match status" value="1"/>
</dbReference>
<dbReference type="InterPro" id="IPR046741">
    <property type="entry name" value="DUF6791"/>
</dbReference>
<dbReference type="InterPro" id="IPR035985">
    <property type="entry name" value="Ubiquitin-activating_enz"/>
</dbReference>
<reference evidence="4" key="1">
    <citation type="submission" date="2014-08" db="EMBL/GenBank/DDBJ databases">
        <authorList>
            <person name="Moulin L."/>
        </authorList>
    </citation>
    <scope>NUCLEOTIDE SEQUENCE [LARGE SCALE GENOMIC DNA]</scope>
</reference>
<dbReference type="AlphaFoldDB" id="A0A090E2L8"/>
<keyword evidence="4" id="KW-1185">Reference proteome</keyword>
<evidence type="ECO:0000259" key="1">
    <source>
        <dbReference type="Pfam" id="PF00899"/>
    </source>
</evidence>
<dbReference type="EMBL" id="CCMZ01000029">
    <property type="protein sequence ID" value="CDX21300.1"/>
    <property type="molecule type" value="Genomic_DNA"/>
</dbReference>
<dbReference type="Gene3D" id="3.40.50.720">
    <property type="entry name" value="NAD(P)-binding Rossmann-like Domain"/>
    <property type="match status" value="1"/>
</dbReference>
<dbReference type="Pfam" id="PF20590">
    <property type="entry name" value="DUF6791"/>
    <property type="match status" value="1"/>
</dbReference>
<feature type="domain" description="THIF-type NAD/FAD binding fold" evidence="1">
    <location>
        <begin position="172"/>
        <end position="298"/>
    </location>
</feature>
<protein>
    <submittedName>
        <fullName evidence="3">Uncharacterized protein</fullName>
    </submittedName>
</protein>
<feature type="domain" description="DUF6791" evidence="2">
    <location>
        <begin position="10"/>
        <end position="160"/>
    </location>
</feature>
<dbReference type="NCBIfam" id="NF004803">
    <property type="entry name" value="PRK06153.1-2"/>
    <property type="match status" value="1"/>
</dbReference>
<dbReference type="Proteomes" id="UP000045285">
    <property type="component" value="Unassembled WGS sequence"/>
</dbReference>
<dbReference type="SUPFAM" id="SSF69572">
    <property type="entry name" value="Activating enzymes of the ubiquitin-like proteins"/>
    <property type="match status" value="1"/>
</dbReference>
<sequence>MLFQLASHNPDIQKLIDRGYALRLDSNYLVVRDIPYLDAQGSLCWGAIVTVLKDIDGKRVEPVDHQVFFAGGVPHGLDGKPIPSLGGGAASVTLAKTDVVVQRSFSNKPPGGLPDFFTKIEHYLSILSGPARHRYPDADPFTFNVDEDAGPEGVFHFRDTLTSRALIGDLAAKFAKEIVAIIGLGGTGAYVLDYLVKTNVLEIRGFDPKPFHVHNAFRSPGRLLAEELGKSKAEVYQARYENFRNGLRLETKAIDGSCAADFAGVTFAFVCVDSGPARAEIFDLLIRLGIPFVDVGMGLVRQNGALAGMVRTTVLKPENAAEVRARGLVPLTDPPGHEYRANIQIAELNALNASMAMLCYKQHCGFYAQALPAYHLLVNTALPRLFVEPEA</sequence>
<evidence type="ECO:0000313" key="4">
    <source>
        <dbReference type="Proteomes" id="UP000045285"/>
    </source>
</evidence>
<dbReference type="GO" id="GO:0008641">
    <property type="term" value="F:ubiquitin-like modifier activating enzyme activity"/>
    <property type="evidence" value="ECO:0007669"/>
    <property type="project" value="InterPro"/>
</dbReference>
<evidence type="ECO:0000313" key="3">
    <source>
        <dbReference type="EMBL" id="CDX21300.1"/>
    </source>
</evidence>